<evidence type="ECO:0000256" key="2">
    <source>
        <dbReference type="ARBA" id="ARBA00022605"/>
    </source>
</evidence>
<comment type="catalytic activity">
    <reaction evidence="6 7">
        <text>L-glutamate 5-semialdehyde + phosphate + NADP(+) = L-glutamyl 5-phosphate + NADPH + H(+)</text>
        <dbReference type="Rhea" id="RHEA:19541"/>
        <dbReference type="ChEBI" id="CHEBI:15378"/>
        <dbReference type="ChEBI" id="CHEBI:43474"/>
        <dbReference type="ChEBI" id="CHEBI:57783"/>
        <dbReference type="ChEBI" id="CHEBI:58066"/>
        <dbReference type="ChEBI" id="CHEBI:58274"/>
        <dbReference type="ChEBI" id="CHEBI:58349"/>
        <dbReference type="EC" id="1.2.1.41"/>
    </reaction>
</comment>
<dbReference type="NCBIfam" id="NF001221">
    <property type="entry name" value="PRK00197.1"/>
    <property type="match status" value="1"/>
</dbReference>
<dbReference type="PANTHER" id="PTHR11063">
    <property type="entry name" value="GLUTAMATE SEMIALDEHYDE DEHYDROGENASE"/>
    <property type="match status" value="1"/>
</dbReference>
<proteinExistence type="inferred from homology"/>
<protein>
    <recommendedName>
        <fullName evidence="7">Gamma-glutamyl phosphate reductase</fullName>
        <shortName evidence="7">GPR</shortName>
        <ecNumber evidence="7">1.2.1.41</ecNumber>
    </recommendedName>
    <alternativeName>
        <fullName evidence="7">Glutamate-5-semialdehyde dehydrogenase</fullName>
    </alternativeName>
    <alternativeName>
        <fullName evidence="7">Glutamyl-gamma-semialdehyde dehydrogenase</fullName>
        <shortName evidence="7">GSA dehydrogenase</shortName>
    </alternativeName>
</protein>
<dbReference type="CDD" id="cd07079">
    <property type="entry name" value="ALDH_F18-19_ProA-GPR"/>
    <property type="match status" value="1"/>
</dbReference>
<evidence type="ECO:0000313" key="10">
    <source>
        <dbReference type="Proteomes" id="UP000463388"/>
    </source>
</evidence>
<dbReference type="UniPathway" id="UPA00098">
    <property type="reaction ID" value="UER00360"/>
</dbReference>
<evidence type="ECO:0000256" key="3">
    <source>
        <dbReference type="ARBA" id="ARBA00022650"/>
    </source>
</evidence>
<dbReference type="PANTHER" id="PTHR11063:SF8">
    <property type="entry name" value="DELTA-1-PYRROLINE-5-CARBOXYLATE SYNTHASE"/>
    <property type="match status" value="1"/>
</dbReference>
<dbReference type="SUPFAM" id="SSF53720">
    <property type="entry name" value="ALDH-like"/>
    <property type="match status" value="1"/>
</dbReference>
<dbReference type="GO" id="GO:0005737">
    <property type="term" value="C:cytoplasm"/>
    <property type="evidence" value="ECO:0007669"/>
    <property type="project" value="UniProtKB-SubCell"/>
</dbReference>
<name>A0A6N8JNQ2_9ACTN</name>
<dbReference type="GO" id="GO:0004350">
    <property type="term" value="F:glutamate-5-semialdehyde dehydrogenase activity"/>
    <property type="evidence" value="ECO:0007669"/>
    <property type="project" value="UniProtKB-UniRule"/>
</dbReference>
<keyword evidence="5 7" id="KW-0560">Oxidoreductase</keyword>
<dbReference type="Gene3D" id="3.40.309.10">
    <property type="entry name" value="Aldehyde Dehydrogenase, Chain A, domain 2"/>
    <property type="match status" value="1"/>
</dbReference>
<dbReference type="FunFam" id="3.40.309.10:FF:000006">
    <property type="entry name" value="Gamma-glutamyl phosphate reductase"/>
    <property type="match status" value="1"/>
</dbReference>
<keyword evidence="10" id="KW-1185">Reference proteome</keyword>
<dbReference type="PROSITE" id="PS01223">
    <property type="entry name" value="PROA"/>
    <property type="match status" value="1"/>
</dbReference>
<dbReference type="AlphaFoldDB" id="A0A6N8JNQ2"/>
<accession>A0A6N8JNQ2</accession>
<comment type="caution">
    <text evidence="9">The sequence shown here is derived from an EMBL/GenBank/DDBJ whole genome shotgun (WGS) entry which is preliminary data.</text>
</comment>
<dbReference type="InterPro" id="IPR020593">
    <property type="entry name" value="G-glutamylP_reductase_CS"/>
</dbReference>
<dbReference type="InterPro" id="IPR000965">
    <property type="entry name" value="GPR_dom"/>
</dbReference>
<dbReference type="EMBL" id="WSRR01000015">
    <property type="protein sequence ID" value="MVX61222.1"/>
    <property type="molecule type" value="Genomic_DNA"/>
</dbReference>
<dbReference type="InterPro" id="IPR016162">
    <property type="entry name" value="Ald_DH_N"/>
</dbReference>
<dbReference type="InterPro" id="IPR016163">
    <property type="entry name" value="Ald_DH_C"/>
</dbReference>
<comment type="subcellular location">
    <subcellularLocation>
        <location evidence="7">Cytoplasm</location>
    </subcellularLocation>
</comment>
<dbReference type="EC" id="1.2.1.41" evidence="7"/>
<evidence type="ECO:0000259" key="8">
    <source>
        <dbReference type="Pfam" id="PF00171"/>
    </source>
</evidence>
<dbReference type="GO" id="GO:0050661">
    <property type="term" value="F:NADP binding"/>
    <property type="evidence" value="ECO:0007669"/>
    <property type="project" value="InterPro"/>
</dbReference>
<evidence type="ECO:0000256" key="6">
    <source>
        <dbReference type="ARBA" id="ARBA00049024"/>
    </source>
</evidence>
<keyword evidence="7" id="KW-0963">Cytoplasm</keyword>
<dbReference type="Proteomes" id="UP000463388">
    <property type="component" value="Unassembled WGS sequence"/>
</dbReference>
<dbReference type="HAMAP" id="MF_00412">
    <property type="entry name" value="ProA"/>
    <property type="match status" value="1"/>
</dbReference>
<dbReference type="InterPro" id="IPR015590">
    <property type="entry name" value="Aldehyde_DH_dom"/>
</dbReference>
<dbReference type="Gene3D" id="3.40.605.10">
    <property type="entry name" value="Aldehyde Dehydrogenase, Chain A, domain 1"/>
    <property type="match status" value="1"/>
</dbReference>
<evidence type="ECO:0000313" key="9">
    <source>
        <dbReference type="EMBL" id="MVX61222.1"/>
    </source>
</evidence>
<keyword evidence="4 7" id="KW-0521">NADP</keyword>
<comment type="similarity">
    <text evidence="7">Belongs to the gamma-glutamyl phosphate reductase family.</text>
</comment>
<comment type="function">
    <text evidence="7">Catalyzes the NADPH-dependent reduction of L-glutamate 5-phosphate into L-glutamate 5-semialdehyde and phosphate. The product spontaneously undergoes cyclization to form 1-pyrroline-5-carboxylate.</text>
</comment>
<comment type="pathway">
    <text evidence="1 7">Amino-acid biosynthesis; L-proline biosynthesis; L-glutamate 5-semialdehyde from L-glutamate: step 2/2.</text>
</comment>
<organism evidence="9 10">
    <name type="scientific">Adlercreutzia mucosicola</name>
    <dbReference type="NCBI Taxonomy" id="580026"/>
    <lineage>
        <taxon>Bacteria</taxon>
        <taxon>Bacillati</taxon>
        <taxon>Actinomycetota</taxon>
        <taxon>Coriobacteriia</taxon>
        <taxon>Eggerthellales</taxon>
        <taxon>Eggerthellaceae</taxon>
        <taxon>Adlercreutzia</taxon>
    </lineage>
</organism>
<reference evidence="9 10" key="1">
    <citation type="submission" date="2019-12" db="EMBL/GenBank/DDBJ databases">
        <title>Microbes associate with the intestines of laboratory mice.</title>
        <authorList>
            <person name="Navarre W."/>
            <person name="Wong E."/>
        </authorList>
    </citation>
    <scope>NUCLEOTIDE SEQUENCE [LARGE SCALE GENOMIC DNA]</scope>
    <source>
        <strain evidence="9 10">NM66_B29</strain>
    </source>
</reference>
<keyword evidence="2 7" id="KW-0028">Amino-acid biosynthesis</keyword>
<evidence type="ECO:0000256" key="4">
    <source>
        <dbReference type="ARBA" id="ARBA00022857"/>
    </source>
</evidence>
<dbReference type="OrthoDB" id="9809970at2"/>
<dbReference type="GO" id="GO:0055129">
    <property type="term" value="P:L-proline biosynthetic process"/>
    <property type="evidence" value="ECO:0007669"/>
    <property type="project" value="UniProtKB-UniRule"/>
</dbReference>
<dbReference type="RefSeq" id="WP_160346268.1">
    <property type="nucleotide sequence ID" value="NZ_WSRR01000015.1"/>
</dbReference>
<dbReference type="PIRSF" id="PIRSF000151">
    <property type="entry name" value="GPR"/>
    <property type="match status" value="1"/>
</dbReference>
<keyword evidence="3 7" id="KW-0641">Proline biosynthesis</keyword>
<evidence type="ECO:0000256" key="5">
    <source>
        <dbReference type="ARBA" id="ARBA00023002"/>
    </source>
</evidence>
<dbReference type="NCBIfam" id="TIGR00407">
    <property type="entry name" value="proA"/>
    <property type="match status" value="1"/>
</dbReference>
<dbReference type="InterPro" id="IPR016161">
    <property type="entry name" value="Ald_DH/histidinol_DH"/>
</dbReference>
<feature type="domain" description="Aldehyde dehydrogenase" evidence="8">
    <location>
        <begin position="6"/>
        <end position="283"/>
    </location>
</feature>
<dbReference type="Pfam" id="PF00171">
    <property type="entry name" value="Aldedh"/>
    <property type="match status" value="1"/>
</dbReference>
<gene>
    <name evidence="7" type="primary">proA</name>
    <name evidence="9" type="ORF">GKZ27_07120</name>
</gene>
<evidence type="ECO:0000256" key="1">
    <source>
        <dbReference type="ARBA" id="ARBA00004985"/>
    </source>
</evidence>
<sequence length="425" mass="43905">MTLRDEIVTLAEEAKAASVKLATTTADERDGALAAMAAALREHAAEIVMANSADMDAAREAGTSEALLDRLMLDEPRVNAMADALDELRGLPDPLGVVSLDSTMYNGIQLRRVSVPLGVVAMVYEARPNVTADAAGICIKSGNACVLRGGSLAARSNETIADILAAAAVGSGMPEGCICAVTTTDRAATDVLMELHGLVDVLIPRGGAGLIRHCVEHAKVPVIETGTGNCHVYVHESADPAMAHDIIMNAKCRRLGVCNAAETLLVDKTVAAAVLPAILRDLAAAGITVHGDETARALAAEAGLPAGAVVEATDADWATEYLGPHLAVGCVTGLDEAIDHINRYGTKHSEAIVATDEAAIQAFLARVDAAAVYANASTAFTDGGQFGLGAEIGISTQKIHARGPFALEALTSYKYVLRGDGQVRA</sequence>
<evidence type="ECO:0000256" key="7">
    <source>
        <dbReference type="HAMAP-Rule" id="MF_00412"/>
    </source>
</evidence>
<dbReference type="InterPro" id="IPR012134">
    <property type="entry name" value="Glu-5-SA_DH"/>
</dbReference>